<dbReference type="CDD" id="cd03802">
    <property type="entry name" value="GT4_AviGT4-like"/>
    <property type="match status" value="1"/>
</dbReference>
<evidence type="ECO:0000259" key="4">
    <source>
        <dbReference type="Pfam" id="PF13439"/>
    </source>
</evidence>
<evidence type="ECO:0000259" key="3">
    <source>
        <dbReference type="Pfam" id="PF00534"/>
    </source>
</evidence>
<dbReference type="GO" id="GO:0016757">
    <property type="term" value="F:glycosyltransferase activity"/>
    <property type="evidence" value="ECO:0007669"/>
    <property type="project" value="UniProtKB-KW"/>
</dbReference>
<dbReference type="RefSeq" id="WP_218104960.1">
    <property type="nucleotide sequence ID" value="NZ_FMCX01000005.1"/>
</dbReference>
<dbReference type="InterPro" id="IPR001296">
    <property type="entry name" value="Glyco_trans_1"/>
</dbReference>
<keyword evidence="1" id="KW-0328">Glycosyltransferase</keyword>
<dbReference type="STRING" id="262898.GA0070564_105281"/>
<reference evidence="6" key="1">
    <citation type="submission" date="2016-06" db="EMBL/GenBank/DDBJ databases">
        <authorList>
            <person name="Varghese N."/>
            <person name="Submissions Spin"/>
        </authorList>
    </citation>
    <scope>NUCLEOTIDE SEQUENCE [LARGE SCALE GENOMIC DNA]</scope>
    <source>
        <strain evidence="6">DSM 44830</strain>
    </source>
</reference>
<sequence length="339" mass="37546">MRIAQLAPPYLPCPPVGYGGVERVIAELTDALVDRGHEVTLFAHPASRTRARLVSTRLTDRDSFDWQREVVHASESLQQMTDFDVLHNHSTAALPFRRFAPLPMVTTVHGTTGWEVIRPVYEHAREAAFVSISDSQRRFGVTDLNWIDTVYNGIDIDRFTLDPRRLDGRNYLLHMATLSERKGTADAVRIALATGRRLVIAGRVDPSDRAFYDAQVAPYVDGDQIRMIGEVDGPQKVELIQGAAAMVLPIHWEEPFGLVMAEAMACGVPVLVLDRGSARELVADGVTGFVRTTVDELCEAVPDLAGLDPYACRARVVERFSQDTMVDGYLAIYQKLAAT</sequence>
<evidence type="ECO:0000313" key="5">
    <source>
        <dbReference type="EMBL" id="SCF30344.1"/>
    </source>
</evidence>
<organism evidence="5 6">
    <name type="scientific">Micromonospora mirobrigensis</name>
    <dbReference type="NCBI Taxonomy" id="262898"/>
    <lineage>
        <taxon>Bacteria</taxon>
        <taxon>Bacillati</taxon>
        <taxon>Actinomycetota</taxon>
        <taxon>Actinomycetes</taxon>
        <taxon>Micromonosporales</taxon>
        <taxon>Micromonosporaceae</taxon>
        <taxon>Micromonospora</taxon>
    </lineage>
</organism>
<keyword evidence="2 5" id="KW-0808">Transferase</keyword>
<feature type="domain" description="Glycosyltransferase subfamily 4-like N-terminal" evidence="4">
    <location>
        <begin position="18"/>
        <end position="158"/>
    </location>
</feature>
<accession>A0A1C4ZBQ6</accession>
<protein>
    <submittedName>
        <fullName evidence="5">Glycosyltransferase involved in cell wall bisynthesis</fullName>
    </submittedName>
</protein>
<evidence type="ECO:0000256" key="1">
    <source>
        <dbReference type="ARBA" id="ARBA00022676"/>
    </source>
</evidence>
<dbReference type="Gene3D" id="3.40.50.2000">
    <property type="entry name" value="Glycogen Phosphorylase B"/>
    <property type="match status" value="2"/>
</dbReference>
<evidence type="ECO:0000256" key="2">
    <source>
        <dbReference type="ARBA" id="ARBA00022679"/>
    </source>
</evidence>
<dbReference type="Proteomes" id="UP000199504">
    <property type="component" value="Unassembled WGS sequence"/>
</dbReference>
<dbReference type="SUPFAM" id="SSF53756">
    <property type="entry name" value="UDP-Glycosyltransferase/glycogen phosphorylase"/>
    <property type="match status" value="1"/>
</dbReference>
<dbReference type="Pfam" id="PF13439">
    <property type="entry name" value="Glyco_transf_4"/>
    <property type="match status" value="1"/>
</dbReference>
<gene>
    <name evidence="5" type="ORF">GA0070564_105281</name>
</gene>
<proteinExistence type="predicted"/>
<dbReference type="PANTHER" id="PTHR12526:SF595">
    <property type="entry name" value="BLL5217 PROTEIN"/>
    <property type="match status" value="1"/>
</dbReference>
<evidence type="ECO:0000313" key="6">
    <source>
        <dbReference type="Proteomes" id="UP000199504"/>
    </source>
</evidence>
<feature type="domain" description="Glycosyl transferase family 1" evidence="3">
    <location>
        <begin position="167"/>
        <end position="292"/>
    </location>
</feature>
<dbReference type="EMBL" id="FMCX01000005">
    <property type="protein sequence ID" value="SCF30344.1"/>
    <property type="molecule type" value="Genomic_DNA"/>
</dbReference>
<dbReference type="AlphaFoldDB" id="A0A1C4ZBQ6"/>
<name>A0A1C4ZBQ6_9ACTN</name>
<dbReference type="Pfam" id="PF00534">
    <property type="entry name" value="Glycos_transf_1"/>
    <property type="match status" value="1"/>
</dbReference>
<keyword evidence="6" id="KW-1185">Reference proteome</keyword>
<dbReference type="InterPro" id="IPR028098">
    <property type="entry name" value="Glyco_trans_4-like_N"/>
</dbReference>
<dbReference type="PANTHER" id="PTHR12526">
    <property type="entry name" value="GLYCOSYLTRANSFERASE"/>
    <property type="match status" value="1"/>
</dbReference>